<comment type="caution">
    <text evidence="9">The sequence shown here is derived from an EMBL/GenBank/DDBJ whole genome shotgun (WGS) entry which is preliminary data.</text>
</comment>
<keyword evidence="2" id="KW-0813">Transport</keyword>
<feature type="transmembrane region" description="Helical" evidence="7">
    <location>
        <begin position="208"/>
        <end position="231"/>
    </location>
</feature>
<dbReference type="PROSITE" id="PS50850">
    <property type="entry name" value="MFS"/>
    <property type="match status" value="1"/>
</dbReference>
<reference evidence="9 10" key="1">
    <citation type="submission" date="2023-10" db="EMBL/GenBank/DDBJ databases">
        <title>Microbacterium xanthum sp. nov., isolated from seaweed.</title>
        <authorList>
            <person name="Lee S.D."/>
        </authorList>
    </citation>
    <scope>NUCLEOTIDE SEQUENCE [LARGE SCALE GENOMIC DNA]</scope>
    <source>
        <strain evidence="9 10">KCTC 19124</strain>
    </source>
</reference>
<feature type="transmembrane region" description="Helical" evidence="7">
    <location>
        <begin position="20"/>
        <end position="40"/>
    </location>
</feature>
<feature type="transmembrane region" description="Helical" evidence="7">
    <location>
        <begin position="150"/>
        <end position="170"/>
    </location>
</feature>
<keyword evidence="3" id="KW-1003">Cell membrane</keyword>
<dbReference type="NCBIfam" id="TIGR00711">
    <property type="entry name" value="efflux_EmrB"/>
    <property type="match status" value="1"/>
</dbReference>
<dbReference type="InterPro" id="IPR001958">
    <property type="entry name" value="Tet-R_TetA/multi-R_MdtG-like"/>
</dbReference>
<name>A0ABU5N9L1_9MICO</name>
<feature type="transmembrane region" description="Helical" evidence="7">
    <location>
        <begin position="371"/>
        <end position="393"/>
    </location>
</feature>
<dbReference type="PANTHER" id="PTHR23501:SF197">
    <property type="entry name" value="COMD"/>
    <property type="match status" value="1"/>
</dbReference>
<evidence type="ECO:0000256" key="7">
    <source>
        <dbReference type="SAM" id="Phobius"/>
    </source>
</evidence>
<feature type="transmembrane region" description="Helical" evidence="7">
    <location>
        <begin position="282"/>
        <end position="305"/>
    </location>
</feature>
<keyword evidence="4 7" id="KW-0812">Transmembrane</keyword>
<dbReference type="Gene3D" id="1.20.1720.10">
    <property type="entry name" value="Multidrug resistance protein D"/>
    <property type="match status" value="1"/>
</dbReference>
<dbReference type="SUPFAM" id="SSF103473">
    <property type="entry name" value="MFS general substrate transporter"/>
    <property type="match status" value="2"/>
</dbReference>
<evidence type="ECO:0000256" key="4">
    <source>
        <dbReference type="ARBA" id="ARBA00022692"/>
    </source>
</evidence>
<sequence>MTSTPPLPEPADVALPRRTVYVIFAALLAAMFLSSLDQSVVGTALPTIVGDLDAVAHEGWIITAYLLAIAVVMPVYGKVGDLYGRRIPFLIAISLFIVGSTGSALSGSFLELVTWRSVQGLGAGGLVILSQAIIADIVSARERGKFMGPMGAVFGVATVAGPLLGGWFTTGPGWRWVFWTNVPIGILALTIAFFALKLPARRPSKRFDLWGAILLAATTAGIVFLTSWTSVTGATHYDWSSPGLLATLAATVAAFAAFLLVETRVEDPVLPLDLFRSRTFSVSVLIALVLGMTMFAALSFLPTFLQMAQGVGPTESGLLMLPMTLGVLLTAIASGLLITRTGKYKIYPIIGMGLSTIGIVWLTFITANMSMVVFGAMVFTLGLGMGLVMQTIVIAAQNAVAPERVGVATSTNNFLREIGAAVGTSVFATAFTANLTTQIDDAVKSAPAGSVPDGFGAGSLTPDAVAKLPSALHDAIVDAYANALAPAFWYLVPLSVLGFIVAFFMREVTLSKTAGLVAAARDGAQYAGSGSAG</sequence>
<dbReference type="PANTHER" id="PTHR23501">
    <property type="entry name" value="MAJOR FACILITATOR SUPERFAMILY"/>
    <property type="match status" value="1"/>
</dbReference>
<feature type="transmembrane region" description="Helical" evidence="7">
    <location>
        <begin position="243"/>
        <end position="261"/>
    </location>
</feature>
<feature type="transmembrane region" description="Helical" evidence="7">
    <location>
        <begin position="176"/>
        <end position="196"/>
    </location>
</feature>
<dbReference type="CDD" id="cd17502">
    <property type="entry name" value="MFS_Azr1_MDR_like"/>
    <property type="match status" value="1"/>
</dbReference>
<accession>A0ABU5N9L1</accession>
<dbReference type="InterPro" id="IPR036259">
    <property type="entry name" value="MFS_trans_sf"/>
</dbReference>
<evidence type="ECO:0000256" key="6">
    <source>
        <dbReference type="ARBA" id="ARBA00023136"/>
    </source>
</evidence>
<evidence type="ECO:0000256" key="2">
    <source>
        <dbReference type="ARBA" id="ARBA00022448"/>
    </source>
</evidence>
<dbReference type="Gene3D" id="1.20.1250.20">
    <property type="entry name" value="MFS general substrate transporter like domains"/>
    <property type="match status" value="1"/>
</dbReference>
<evidence type="ECO:0000259" key="8">
    <source>
        <dbReference type="PROSITE" id="PS50850"/>
    </source>
</evidence>
<dbReference type="InterPro" id="IPR011701">
    <property type="entry name" value="MFS"/>
</dbReference>
<feature type="transmembrane region" description="Helical" evidence="7">
    <location>
        <begin position="121"/>
        <end position="138"/>
    </location>
</feature>
<feature type="transmembrane region" description="Helical" evidence="7">
    <location>
        <begin position="89"/>
        <end position="109"/>
    </location>
</feature>
<dbReference type="PRINTS" id="PR01035">
    <property type="entry name" value="TCRTETA"/>
</dbReference>
<dbReference type="InterPro" id="IPR020846">
    <property type="entry name" value="MFS_dom"/>
</dbReference>
<dbReference type="Pfam" id="PF07690">
    <property type="entry name" value="MFS_1"/>
    <property type="match status" value="1"/>
</dbReference>
<dbReference type="EMBL" id="JAWJYN010000003">
    <property type="protein sequence ID" value="MDZ8162764.1"/>
    <property type="molecule type" value="Genomic_DNA"/>
</dbReference>
<keyword evidence="10" id="KW-1185">Reference proteome</keyword>
<keyword evidence="5 7" id="KW-1133">Transmembrane helix</keyword>
<organism evidence="9 10">
    <name type="scientific">Microbacterium aquimaris</name>
    <dbReference type="NCBI Taxonomy" id="459816"/>
    <lineage>
        <taxon>Bacteria</taxon>
        <taxon>Bacillati</taxon>
        <taxon>Actinomycetota</taxon>
        <taxon>Actinomycetes</taxon>
        <taxon>Micrococcales</taxon>
        <taxon>Microbacteriaceae</taxon>
        <taxon>Microbacterium</taxon>
    </lineage>
</organism>
<proteinExistence type="predicted"/>
<protein>
    <submittedName>
        <fullName evidence="9">MDR family MFS transporter</fullName>
    </submittedName>
</protein>
<keyword evidence="6 7" id="KW-0472">Membrane</keyword>
<dbReference type="InterPro" id="IPR004638">
    <property type="entry name" value="EmrB-like"/>
</dbReference>
<evidence type="ECO:0000256" key="3">
    <source>
        <dbReference type="ARBA" id="ARBA00022475"/>
    </source>
</evidence>
<feature type="transmembrane region" description="Helical" evidence="7">
    <location>
        <begin position="317"/>
        <end position="339"/>
    </location>
</feature>
<evidence type="ECO:0000256" key="5">
    <source>
        <dbReference type="ARBA" id="ARBA00022989"/>
    </source>
</evidence>
<evidence type="ECO:0000313" key="9">
    <source>
        <dbReference type="EMBL" id="MDZ8162764.1"/>
    </source>
</evidence>
<feature type="transmembrane region" description="Helical" evidence="7">
    <location>
        <begin position="346"/>
        <end position="365"/>
    </location>
</feature>
<feature type="domain" description="Major facilitator superfamily (MFS) profile" evidence="8">
    <location>
        <begin position="23"/>
        <end position="510"/>
    </location>
</feature>
<feature type="transmembrane region" description="Helical" evidence="7">
    <location>
        <begin position="60"/>
        <end position="77"/>
    </location>
</feature>
<dbReference type="Proteomes" id="UP001291912">
    <property type="component" value="Unassembled WGS sequence"/>
</dbReference>
<evidence type="ECO:0000256" key="1">
    <source>
        <dbReference type="ARBA" id="ARBA00004651"/>
    </source>
</evidence>
<comment type="subcellular location">
    <subcellularLocation>
        <location evidence="1">Cell membrane</location>
        <topology evidence="1">Multi-pass membrane protein</topology>
    </subcellularLocation>
</comment>
<dbReference type="RefSeq" id="WP_322597659.1">
    <property type="nucleotide sequence ID" value="NZ_BAAAPT010000001.1"/>
</dbReference>
<feature type="transmembrane region" description="Helical" evidence="7">
    <location>
        <begin position="487"/>
        <end position="505"/>
    </location>
</feature>
<evidence type="ECO:0000313" key="10">
    <source>
        <dbReference type="Proteomes" id="UP001291912"/>
    </source>
</evidence>
<feature type="transmembrane region" description="Helical" evidence="7">
    <location>
        <begin position="414"/>
        <end position="433"/>
    </location>
</feature>
<gene>
    <name evidence="9" type="ORF">R2Q92_13070</name>
</gene>